<keyword evidence="4" id="KW-0210">Decarboxylase</keyword>
<evidence type="ECO:0000313" key="5">
    <source>
        <dbReference type="EMBL" id="KAF2683511.1"/>
    </source>
</evidence>
<reference evidence="5" key="1">
    <citation type="journal article" date="2020" name="Stud. Mycol.">
        <title>101 Dothideomycetes genomes: a test case for predicting lifestyles and emergence of pathogens.</title>
        <authorList>
            <person name="Haridas S."/>
            <person name="Albert R."/>
            <person name="Binder M."/>
            <person name="Bloem J."/>
            <person name="Labutti K."/>
            <person name="Salamov A."/>
            <person name="Andreopoulos B."/>
            <person name="Baker S."/>
            <person name="Barry K."/>
            <person name="Bills G."/>
            <person name="Bluhm B."/>
            <person name="Cannon C."/>
            <person name="Castanera R."/>
            <person name="Culley D."/>
            <person name="Daum C."/>
            <person name="Ezra D."/>
            <person name="Gonzalez J."/>
            <person name="Henrissat B."/>
            <person name="Kuo A."/>
            <person name="Liang C."/>
            <person name="Lipzen A."/>
            <person name="Lutzoni F."/>
            <person name="Magnuson J."/>
            <person name="Mondo S."/>
            <person name="Nolan M."/>
            <person name="Ohm R."/>
            <person name="Pangilinan J."/>
            <person name="Park H.-J."/>
            <person name="Ramirez L."/>
            <person name="Alfaro M."/>
            <person name="Sun H."/>
            <person name="Tritt A."/>
            <person name="Yoshinaga Y."/>
            <person name="Zwiers L.-H."/>
            <person name="Turgeon B."/>
            <person name="Goodwin S."/>
            <person name="Spatafora J."/>
            <person name="Crous P."/>
            <person name="Grigoriev I."/>
        </authorList>
    </citation>
    <scope>NUCLEOTIDE SEQUENCE</scope>
    <source>
        <strain evidence="5">CBS 122367</strain>
    </source>
</reference>
<keyword evidence="1" id="KW-0479">Metal-binding</keyword>
<evidence type="ECO:0000256" key="4">
    <source>
        <dbReference type="RuleBase" id="RU366045"/>
    </source>
</evidence>
<dbReference type="SUPFAM" id="SSF51556">
    <property type="entry name" value="Metallo-dependent hydrolases"/>
    <property type="match status" value="1"/>
</dbReference>
<evidence type="ECO:0000256" key="1">
    <source>
        <dbReference type="ARBA" id="ARBA00022723"/>
    </source>
</evidence>
<keyword evidence="3 4" id="KW-0456">Lyase</keyword>
<dbReference type="GO" id="GO:0005829">
    <property type="term" value="C:cytosol"/>
    <property type="evidence" value="ECO:0007669"/>
    <property type="project" value="TreeGrafter"/>
</dbReference>
<protein>
    <submittedName>
        <fullName evidence="5">Uncharacterized protein</fullName>
    </submittedName>
</protein>
<evidence type="ECO:0000256" key="2">
    <source>
        <dbReference type="ARBA" id="ARBA00022833"/>
    </source>
</evidence>
<dbReference type="GO" id="GO:0046872">
    <property type="term" value="F:metal ion binding"/>
    <property type="evidence" value="ECO:0007669"/>
    <property type="project" value="UniProtKB-KW"/>
</dbReference>
<evidence type="ECO:0000256" key="3">
    <source>
        <dbReference type="ARBA" id="ARBA00023239"/>
    </source>
</evidence>
<dbReference type="PANTHER" id="PTHR21240:SF29">
    <property type="entry name" value="AMIDOHYDROLASE-RELATED DOMAIN-CONTAINING PROTEIN"/>
    <property type="match status" value="1"/>
</dbReference>
<dbReference type="Gene3D" id="3.20.20.140">
    <property type="entry name" value="Metal-dependent hydrolases"/>
    <property type="match status" value="1"/>
</dbReference>
<dbReference type="GO" id="GO:0016831">
    <property type="term" value="F:carboxy-lyase activity"/>
    <property type="evidence" value="ECO:0007669"/>
    <property type="project" value="UniProtKB-KW"/>
</dbReference>
<keyword evidence="2" id="KW-0862">Zinc</keyword>
<evidence type="ECO:0000313" key="6">
    <source>
        <dbReference type="Proteomes" id="UP000799291"/>
    </source>
</evidence>
<dbReference type="GO" id="GO:0019748">
    <property type="term" value="P:secondary metabolic process"/>
    <property type="evidence" value="ECO:0007669"/>
    <property type="project" value="TreeGrafter"/>
</dbReference>
<dbReference type="InterPro" id="IPR032466">
    <property type="entry name" value="Metal_Hydrolase"/>
</dbReference>
<dbReference type="Proteomes" id="UP000799291">
    <property type="component" value="Unassembled WGS sequence"/>
</dbReference>
<dbReference type="PANTHER" id="PTHR21240">
    <property type="entry name" value="2-AMINO-3-CARBOXYLMUCONATE-6-SEMIALDEHYDE DECARBOXYLASE"/>
    <property type="match status" value="1"/>
</dbReference>
<keyword evidence="6" id="KW-1185">Reference proteome</keyword>
<dbReference type="AlphaFoldDB" id="A0A6G1IZY9"/>
<proteinExistence type="inferred from homology"/>
<accession>A0A6G1IZY9</accession>
<name>A0A6G1IZY9_9PLEO</name>
<dbReference type="OrthoDB" id="2832284at2759"/>
<dbReference type="EMBL" id="MU005584">
    <property type="protein sequence ID" value="KAF2683511.1"/>
    <property type="molecule type" value="Genomic_DNA"/>
</dbReference>
<dbReference type="InterPro" id="IPR032465">
    <property type="entry name" value="ACMSD"/>
</dbReference>
<gene>
    <name evidence="5" type="ORF">K458DRAFT_432295</name>
</gene>
<sequence>MTKMAPSTAFKGKGKIDNEGKLIGKLVEPYEAFSNAQEDAVLKNPLRFADVLNKRGTVVFVHPIETVKPPNLKISPCMATSSFILTVTLVIIDFTTDTARTILSLVLTCSFIKWISSHNGGTFPFIAGRTLPLTPMIKKNNDGKTLIDILSSTNIYFDTAISYLAQWLLVKDLGLPASHVLLAADFSFSMVGGESYKLGSTSTVYSKVFSDTELEGIQREVSLALFPRLRKSLRTPFRNSVRHVEKP</sequence>
<organism evidence="5 6">
    <name type="scientific">Lentithecium fluviatile CBS 122367</name>
    <dbReference type="NCBI Taxonomy" id="1168545"/>
    <lineage>
        <taxon>Eukaryota</taxon>
        <taxon>Fungi</taxon>
        <taxon>Dikarya</taxon>
        <taxon>Ascomycota</taxon>
        <taxon>Pezizomycotina</taxon>
        <taxon>Dothideomycetes</taxon>
        <taxon>Pleosporomycetidae</taxon>
        <taxon>Pleosporales</taxon>
        <taxon>Massarineae</taxon>
        <taxon>Lentitheciaceae</taxon>
        <taxon>Lentithecium</taxon>
    </lineage>
</organism>
<comment type="similarity">
    <text evidence="4">Belongs to the metallo-dependent hydrolases superfamily.</text>
</comment>